<evidence type="ECO:0000313" key="2">
    <source>
        <dbReference type="Proteomes" id="UP001241747"/>
    </source>
</evidence>
<name>A0ABU0L8I5_XANAG</name>
<comment type="caution">
    <text evidence="1">The sequence shown here is derived from an EMBL/GenBank/DDBJ whole genome shotgun (WGS) entry which is preliminary data.</text>
</comment>
<sequence>MRGMVGAFEQVQAQFQSRSGNWSTVMWVENLPQNITTAMRTVARVNPGCRARAVDGLCRVLDLL</sequence>
<keyword evidence="2" id="KW-1185">Reference proteome</keyword>
<proteinExistence type="predicted"/>
<accession>A0ABU0L8I5</accession>
<dbReference type="EMBL" id="JAUSVY010000001">
    <property type="protein sequence ID" value="MDQ0503443.1"/>
    <property type="molecule type" value="Genomic_DNA"/>
</dbReference>
<dbReference type="Proteomes" id="UP001241747">
    <property type="component" value="Unassembled WGS sequence"/>
</dbReference>
<dbReference type="RefSeq" id="WP_394085544.1">
    <property type="nucleotide sequence ID" value="NZ_JBAFWJ010000005.1"/>
</dbReference>
<gene>
    <name evidence="1" type="ORF">QOZ94_000213</name>
</gene>
<reference evidence="1 2" key="1">
    <citation type="submission" date="2023-07" db="EMBL/GenBank/DDBJ databases">
        <title>Genomic Encyclopedia of Type Strains, Phase IV (KMG-IV): sequencing the most valuable type-strain genomes for metagenomic binning, comparative biology and taxonomic classification.</title>
        <authorList>
            <person name="Goeker M."/>
        </authorList>
    </citation>
    <scope>NUCLEOTIDE SEQUENCE [LARGE SCALE GENOMIC DNA]</scope>
    <source>
        <strain evidence="1 2">DSM 3770</strain>
    </source>
</reference>
<evidence type="ECO:0000313" key="1">
    <source>
        <dbReference type="EMBL" id="MDQ0503443.1"/>
    </source>
</evidence>
<protein>
    <submittedName>
        <fullName evidence="1">Uncharacterized protein</fullName>
    </submittedName>
</protein>
<organism evidence="1 2">
    <name type="scientific">Xanthobacter agilis</name>
    <dbReference type="NCBI Taxonomy" id="47492"/>
    <lineage>
        <taxon>Bacteria</taxon>
        <taxon>Pseudomonadati</taxon>
        <taxon>Pseudomonadota</taxon>
        <taxon>Alphaproteobacteria</taxon>
        <taxon>Hyphomicrobiales</taxon>
        <taxon>Xanthobacteraceae</taxon>
        <taxon>Xanthobacter</taxon>
    </lineage>
</organism>